<evidence type="ECO:0000313" key="1">
    <source>
        <dbReference type="EMBL" id="JAD61123.1"/>
    </source>
</evidence>
<accession>A0A0A9BG84</accession>
<reference evidence="1" key="2">
    <citation type="journal article" date="2015" name="Data Brief">
        <title>Shoot transcriptome of the giant reed, Arundo donax.</title>
        <authorList>
            <person name="Barrero R.A."/>
            <person name="Guerrero F.D."/>
            <person name="Moolhuijzen P."/>
            <person name="Goolsby J.A."/>
            <person name="Tidwell J."/>
            <person name="Bellgard S.E."/>
            <person name="Bellgard M.I."/>
        </authorList>
    </citation>
    <scope>NUCLEOTIDE SEQUENCE</scope>
    <source>
        <tissue evidence="1">Shoot tissue taken approximately 20 cm above the soil surface</tissue>
    </source>
</reference>
<dbReference type="EMBL" id="GBRH01236772">
    <property type="protein sequence ID" value="JAD61123.1"/>
    <property type="molecule type" value="Transcribed_RNA"/>
</dbReference>
<name>A0A0A9BG84_ARUDO</name>
<organism evidence="1">
    <name type="scientific">Arundo donax</name>
    <name type="common">Giant reed</name>
    <name type="synonym">Donax arundinaceus</name>
    <dbReference type="NCBI Taxonomy" id="35708"/>
    <lineage>
        <taxon>Eukaryota</taxon>
        <taxon>Viridiplantae</taxon>
        <taxon>Streptophyta</taxon>
        <taxon>Embryophyta</taxon>
        <taxon>Tracheophyta</taxon>
        <taxon>Spermatophyta</taxon>
        <taxon>Magnoliopsida</taxon>
        <taxon>Liliopsida</taxon>
        <taxon>Poales</taxon>
        <taxon>Poaceae</taxon>
        <taxon>PACMAD clade</taxon>
        <taxon>Arundinoideae</taxon>
        <taxon>Arundineae</taxon>
        <taxon>Arundo</taxon>
    </lineage>
</organism>
<reference evidence="1" key="1">
    <citation type="submission" date="2014-09" db="EMBL/GenBank/DDBJ databases">
        <authorList>
            <person name="Magalhaes I.L.F."/>
            <person name="Oliveira U."/>
            <person name="Santos F.R."/>
            <person name="Vidigal T.H.D.A."/>
            <person name="Brescovit A.D."/>
            <person name="Santos A.J."/>
        </authorList>
    </citation>
    <scope>NUCLEOTIDE SEQUENCE</scope>
    <source>
        <tissue evidence="1">Shoot tissue taken approximately 20 cm above the soil surface</tissue>
    </source>
</reference>
<dbReference type="AlphaFoldDB" id="A0A0A9BG84"/>
<proteinExistence type="predicted"/>
<protein>
    <submittedName>
        <fullName evidence="1">Uncharacterized protein</fullName>
    </submittedName>
</protein>
<sequence>MESSRVLYIRHQENLYGIIVRVRY</sequence>